<accession>A0A6J1CT77</accession>
<protein>
    <submittedName>
        <fullName evidence="3">F-box protein PP2-B12 isoform X1</fullName>
    </submittedName>
</protein>
<dbReference type="SUPFAM" id="SSF81383">
    <property type="entry name" value="F-box domain"/>
    <property type="match status" value="1"/>
</dbReference>
<evidence type="ECO:0000259" key="1">
    <source>
        <dbReference type="PROSITE" id="PS50181"/>
    </source>
</evidence>
<reference evidence="3" key="1">
    <citation type="submission" date="2025-08" db="UniProtKB">
        <authorList>
            <consortium name="RefSeq"/>
        </authorList>
    </citation>
    <scope>IDENTIFICATION</scope>
    <source>
        <strain evidence="3">OHB3-1</strain>
    </source>
</reference>
<dbReference type="Proteomes" id="UP000504603">
    <property type="component" value="Unplaced"/>
</dbReference>
<dbReference type="Pfam" id="PF14299">
    <property type="entry name" value="PP2"/>
    <property type="match status" value="1"/>
</dbReference>
<dbReference type="RefSeq" id="XP_022144423.1">
    <property type="nucleotide sequence ID" value="XM_022288731.1"/>
</dbReference>
<gene>
    <name evidence="3" type="primary">LOC111014112</name>
</gene>
<dbReference type="AlphaFoldDB" id="A0A6J1CT77"/>
<organism evidence="2 3">
    <name type="scientific">Momordica charantia</name>
    <name type="common">Bitter gourd</name>
    <name type="synonym">Balsam pear</name>
    <dbReference type="NCBI Taxonomy" id="3673"/>
    <lineage>
        <taxon>Eukaryota</taxon>
        <taxon>Viridiplantae</taxon>
        <taxon>Streptophyta</taxon>
        <taxon>Embryophyta</taxon>
        <taxon>Tracheophyta</taxon>
        <taxon>Spermatophyta</taxon>
        <taxon>Magnoliopsida</taxon>
        <taxon>eudicotyledons</taxon>
        <taxon>Gunneridae</taxon>
        <taxon>Pentapetalae</taxon>
        <taxon>rosids</taxon>
        <taxon>fabids</taxon>
        <taxon>Cucurbitales</taxon>
        <taxon>Cucurbitaceae</taxon>
        <taxon>Momordiceae</taxon>
        <taxon>Momordica</taxon>
    </lineage>
</organism>
<dbReference type="InterPro" id="IPR001810">
    <property type="entry name" value="F-box_dom"/>
</dbReference>
<feature type="domain" description="F-box" evidence="1">
    <location>
        <begin position="14"/>
        <end position="60"/>
    </location>
</feature>
<dbReference type="InterPro" id="IPR036047">
    <property type="entry name" value="F-box-like_dom_sf"/>
</dbReference>
<dbReference type="KEGG" id="mcha:111014112"/>
<dbReference type="InterPro" id="IPR025886">
    <property type="entry name" value="PP2-like"/>
</dbReference>
<evidence type="ECO:0000313" key="2">
    <source>
        <dbReference type="Proteomes" id="UP000504603"/>
    </source>
</evidence>
<dbReference type="PANTHER" id="PTHR32278:SF111">
    <property type="entry name" value="F-BOX PROTEIN PP2-B12-RELATED"/>
    <property type="match status" value="1"/>
</dbReference>
<dbReference type="Pfam" id="PF12937">
    <property type="entry name" value="F-box-like"/>
    <property type="match status" value="1"/>
</dbReference>
<name>A0A6J1CT77_MOMCH</name>
<dbReference type="Gene3D" id="1.20.1280.50">
    <property type="match status" value="1"/>
</dbReference>
<proteinExistence type="predicted"/>
<keyword evidence="2" id="KW-1185">Reference proteome</keyword>
<dbReference type="CDD" id="cd22162">
    <property type="entry name" value="F-box_AtSKIP3-like"/>
    <property type="match status" value="1"/>
</dbReference>
<dbReference type="OrthoDB" id="1918565at2759"/>
<dbReference type="PROSITE" id="PS50181">
    <property type="entry name" value="FBOX"/>
    <property type="match status" value="1"/>
</dbReference>
<dbReference type="SMART" id="SM00256">
    <property type="entry name" value="FBOX"/>
    <property type="match status" value="1"/>
</dbReference>
<dbReference type="PANTHER" id="PTHR32278">
    <property type="entry name" value="F-BOX DOMAIN-CONTAINING PROTEIN"/>
    <property type="match status" value="1"/>
</dbReference>
<dbReference type="GeneID" id="111014112"/>
<sequence length="325" mass="36372">MGNGEGNYGGGWAAVDFSALPEGCIAHILSFTTPHDVCRSALVSSAFRAAAEADGVWDRFLPPEYRREISDAVSHIFPSFASKKELFLHLCRYPILIHGGAKSFSLDKRTGKKCFMISPRQLSIVWGDAPRYWRWTSPPEASRFGEVAELVSVCWLEVRGKIETGMLSRGTLYTAYLVFKPTTSNYGFQHQPVEVGVGLVGTETPKQDVYLDVVERDQWRRRHQIMSRGFGLFNLSRRRIIGTQEPAMSREVTTRNDADAATAEGYRRRVAEERGDGWLEVQLGEFFHDGAEGELEMSVSEVKGGHWKGGLLIQGVEIRPKALKT</sequence>
<evidence type="ECO:0000313" key="3">
    <source>
        <dbReference type="RefSeq" id="XP_022144423.1"/>
    </source>
</evidence>